<sequence length="146" mass="15933">MNKSLIALLSGAALLVMQGCAQGDGTVNDKSRTPCGDKPNCVSSIDPREEYAVAPFVLVSDEVSMPRLVDAVLTLPGARVGTQEPGYARIEFVSSIMRFVDDVELRIDGENLIVRSESRVGYSDFGVNRKRVEALRTLLQEKGFIQ</sequence>
<proteinExistence type="predicted"/>
<name>A0A1E5C627_9GAMM</name>
<protein>
    <recommendedName>
        <fullName evidence="4">DUF1499 domain-containing protein</fullName>
    </recommendedName>
</protein>
<dbReference type="PROSITE" id="PS51257">
    <property type="entry name" value="PROKAR_LIPOPROTEIN"/>
    <property type="match status" value="1"/>
</dbReference>
<evidence type="ECO:0000256" key="1">
    <source>
        <dbReference type="SAM" id="SignalP"/>
    </source>
</evidence>
<feature type="signal peptide" evidence="1">
    <location>
        <begin position="1"/>
        <end position="23"/>
    </location>
</feature>
<organism evidence="2 3">
    <name type="scientific">Enterovibrio norvegicus FF-454</name>
    <dbReference type="NCBI Taxonomy" id="1185651"/>
    <lineage>
        <taxon>Bacteria</taxon>
        <taxon>Pseudomonadati</taxon>
        <taxon>Pseudomonadota</taxon>
        <taxon>Gammaproteobacteria</taxon>
        <taxon>Vibrionales</taxon>
        <taxon>Vibrionaceae</taxon>
        <taxon>Enterovibrio</taxon>
    </lineage>
</organism>
<dbReference type="InterPro" id="IPR010865">
    <property type="entry name" value="DUF1499"/>
</dbReference>
<keyword evidence="3" id="KW-1185">Reference proteome</keyword>
<comment type="caution">
    <text evidence="2">The sequence shown here is derived from an EMBL/GenBank/DDBJ whole genome shotgun (WGS) entry which is preliminary data.</text>
</comment>
<dbReference type="AlphaFoldDB" id="A0A1E5C627"/>
<dbReference type="PANTHER" id="PTHR34801">
    <property type="entry name" value="EXPRESSED PROTEIN"/>
    <property type="match status" value="1"/>
</dbReference>
<evidence type="ECO:0008006" key="4">
    <source>
        <dbReference type="Google" id="ProtNLM"/>
    </source>
</evidence>
<evidence type="ECO:0000313" key="2">
    <source>
        <dbReference type="EMBL" id="OEE60968.1"/>
    </source>
</evidence>
<dbReference type="Proteomes" id="UP000095039">
    <property type="component" value="Unassembled WGS sequence"/>
</dbReference>
<gene>
    <name evidence="2" type="ORF">A1OK_21395</name>
</gene>
<feature type="chain" id="PRO_5009172420" description="DUF1499 domain-containing protein" evidence="1">
    <location>
        <begin position="24"/>
        <end position="146"/>
    </location>
</feature>
<accession>A0A1E5C627</accession>
<dbReference type="Pfam" id="PF07386">
    <property type="entry name" value="DUF1499"/>
    <property type="match status" value="1"/>
</dbReference>
<keyword evidence="1" id="KW-0732">Signal</keyword>
<dbReference type="PIRSF" id="PIRSF026426">
    <property type="entry name" value="DUF1499"/>
    <property type="match status" value="1"/>
</dbReference>
<dbReference type="EMBL" id="AJWN02000057">
    <property type="protein sequence ID" value="OEE60968.1"/>
    <property type="molecule type" value="Genomic_DNA"/>
</dbReference>
<dbReference type="RefSeq" id="WP_016960070.1">
    <property type="nucleotide sequence ID" value="NZ_AJWN02000057.1"/>
</dbReference>
<dbReference type="PANTHER" id="PTHR34801:SF6">
    <property type="entry name" value="SLL1620 PROTEIN"/>
    <property type="match status" value="1"/>
</dbReference>
<reference evidence="2 3" key="1">
    <citation type="journal article" date="2012" name="Science">
        <title>Ecological populations of bacteria act as socially cohesive units of antibiotic production and resistance.</title>
        <authorList>
            <person name="Cordero O.X."/>
            <person name="Wildschutte H."/>
            <person name="Kirkup B."/>
            <person name="Proehl S."/>
            <person name="Ngo L."/>
            <person name="Hussain F."/>
            <person name="Le Roux F."/>
            <person name="Mincer T."/>
            <person name="Polz M.F."/>
        </authorList>
    </citation>
    <scope>NUCLEOTIDE SEQUENCE [LARGE SCALE GENOMIC DNA]</scope>
    <source>
        <strain evidence="2 3">FF-454</strain>
    </source>
</reference>
<evidence type="ECO:0000313" key="3">
    <source>
        <dbReference type="Proteomes" id="UP000095039"/>
    </source>
</evidence>